<feature type="transmembrane region" description="Helical" evidence="1">
    <location>
        <begin position="6"/>
        <end position="24"/>
    </location>
</feature>
<gene>
    <name evidence="2" type="ORF">GCM10009606_46580</name>
</gene>
<protein>
    <submittedName>
        <fullName evidence="2">Uncharacterized protein</fullName>
    </submittedName>
</protein>
<accession>A0ABN1UT64</accession>
<keyword evidence="1" id="KW-0472">Membrane</keyword>
<sequence length="61" mass="6610">MLFVVIAMLVVLVVAGLVVVYVAYPHRGEEVPAAPWLGDAMTRATVAAPVLEQEYDDSRPL</sequence>
<reference evidence="2 3" key="1">
    <citation type="journal article" date="2019" name="Int. J. Syst. Evol. Microbiol.">
        <title>The Global Catalogue of Microorganisms (GCM) 10K type strain sequencing project: providing services to taxonomists for standard genome sequencing and annotation.</title>
        <authorList>
            <consortium name="The Broad Institute Genomics Platform"/>
            <consortium name="The Broad Institute Genome Sequencing Center for Infectious Disease"/>
            <person name="Wu L."/>
            <person name="Ma J."/>
        </authorList>
    </citation>
    <scope>NUCLEOTIDE SEQUENCE [LARGE SCALE GENOMIC DNA]</scope>
    <source>
        <strain evidence="2 3">JCM 11813</strain>
    </source>
</reference>
<dbReference type="Proteomes" id="UP001499979">
    <property type="component" value="Unassembled WGS sequence"/>
</dbReference>
<dbReference type="EMBL" id="BAAAJE010000030">
    <property type="protein sequence ID" value="GAA1163476.1"/>
    <property type="molecule type" value="Genomic_DNA"/>
</dbReference>
<evidence type="ECO:0000313" key="3">
    <source>
        <dbReference type="Proteomes" id="UP001499979"/>
    </source>
</evidence>
<keyword evidence="1" id="KW-0812">Transmembrane</keyword>
<proteinExistence type="predicted"/>
<dbReference type="RefSeq" id="WP_343910755.1">
    <property type="nucleotide sequence ID" value="NZ_BAAAJE010000030.1"/>
</dbReference>
<organism evidence="2 3">
    <name type="scientific">Nocardioides aquiterrae</name>
    <dbReference type="NCBI Taxonomy" id="203799"/>
    <lineage>
        <taxon>Bacteria</taxon>
        <taxon>Bacillati</taxon>
        <taxon>Actinomycetota</taxon>
        <taxon>Actinomycetes</taxon>
        <taxon>Propionibacteriales</taxon>
        <taxon>Nocardioidaceae</taxon>
        <taxon>Nocardioides</taxon>
    </lineage>
</organism>
<evidence type="ECO:0000313" key="2">
    <source>
        <dbReference type="EMBL" id="GAA1163476.1"/>
    </source>
</evidence>
<comment type="caution">
    <text evidence="2">The sequence shown here is derived from an EMBL/GenBank/DDBJ whole genome shotgun (WGS) entry which is preliminary data.</text>
</comment>
<keyword evidence="3" id="KW-1185">Reference proteome</keyword>
<keyword evidence="1" id="KW-1133">Transmembrane helix</keyword>
<evidence type="ECO:0000256" key="1">
    <source>
        <dbReference type="SAM" id="Phobius"/>
    </source>
</evidence>
<name>A0ABN1UT64_9ACTN</name>